<dbReference type="Proteomes" id="UP000315540">
    <property type="component" value="Unassembled WGS sequence"/>
</dbReference>
<evidence type="ECO:0000313" key="7">
    <source>
        <dbReference type="Proteomes" id="UP000315540"/>
    </source>
</evidence>
<dbReference type="Pfam" id="PF12770">
    <property type="entry name" value="CHAT"/>
    <property type="match status" value="1"/>
</dbReference>
<keyword evidence="2 3" id="KW-0802">TPR repeat</keyword>
<feature type="repeat" description="TPR" evidence="3">
    <location>
        <begin position="499"/>
        <end position="532"/>
    </location>
</feature>
<gene>
    <name evidence="6" type="ORF">FHK87_06725</name>
</gene>
<comment type="caution">
    <text evidence="6">The sequence shown here is derived from an EMBL/GenBank/DDBJ whole genome shotgun (WGS) entry which is preliminary data.</text>
</comment>
<feature type="transmembrane region" description="Helical" evidence="4">
    <location>
        <begin position="1110"/>
        <end position="1130"/>
    </location>
</feature>
<evidence type="ECO:0000256" key="2">
    <source>
        <dbReference type="ARBA" id="ARBA00022803"/>
    </source>
</evidence>
<organism evidence="6 7">
    <name type="scientific">Aquimarina algicola</name>
    <dbReference type="NCBI Taxonomy" id="2589995"/>
    <lineage>
        <taxon>Bacteria</taxon>
        <taxon>Pseudomonadati</taxon>
        <taxon>Bacteroidota</taxon>
        <taxon>Flavobacteriia</taxon>
        <taxon>Flavobacteriales</taxon>
        <taxon>Flavobacteriaceae</taxon>
        <taxon>Aquimarina</taxon>
    </lineage>
</organism>
<feature type="repeat" description="TPR" evidence="3">
    <location>
        <begin position="415"/>
        <end position="448"/>
    </location>
</feature>
<dbReference type="SMART" id="SM00028">
    <property type="entry name" value="TPR"/>
    <property type="match status" value="11"/>
</dbReference>
<dbReference type="PANTHER" id="PTHR45641:SF1">
    <property type="entry name" value="AAA+ ATPASE DOMAIN-CONTAINING PROTEIN"/>
    <property type="match status" value="1"/>
</dbReference>
<dbReference type="PROSITE" id="PS50293">
    <property type="entry name" value="TPR_REGION"/>
    <property type="match status" value="1"/>
</dbReference>
<dbReference type="Pfam" id="PF13424">
    <property type="entry name" value="TPR_12"/>
    <property type="match status" value="5"/>
</dbReference>
<feature type="repeat" description="TPR" evidence="3">
    <location>
        <begin position="330"/>
        <end position="363"/>
    </location>
</feature>
<keyword evidence="4" id="KW-1133">Transmembrane helix</keyword>
<dbReference type="AlphaFoldDB" id="A0A504JFQ7"/>
<evidence type="ECO:0000256" key="3">
    <source>
        <dbReference type="PROSITE-ProRule" id="PRU00339"/>
    </source>
</evidence>
<dbReference type="Gene3D" id="1.25.40.10">
    <property type="entry name" value="Tetratricopeptide repeat domain"/>
    <property type="match status" value="4"/>
</dbReference>
<dbReference type="InterPro" id="IPR019734">
    <property type="entry name" value="TPR_rpt"/>
</dbReference>
<evidence type="ECO:0000313" key="6">
    <source>
        <dbReference type="EMBL" id="TPN87275.1"/>
    </source>
</evidence>
<dbReference type="InterPro" id="IPR011990">
    <property type="entry name" value="TPR-like_helical_dom_sf"/>
</dbReference>
<feature type="repeat" description="TPR" evidence="3">
    <location>
        <begin position="208"/>
        <end position="241"/>
    </location>
</feature>
<evidence type="ECO:0000259" key="5">
    <source>
        <dbReference type="Pfam" id="PF12770"/>
    </source>
</evidence>
<reference evidence="6 7" key="1">
    <citation type="submission" date="2019-06" db="EMBL/GenBank/DDBJ databases">
        <authorList>
            <person name="Meng X."/>
        </authorList>
    </citation>
    <scope>NUCLEOTIDE SEQUENCE [LARGE SCALE GENOMIC DNA]</scope>
    <source>
        <strain evidence="6 7">M625</strain>
    </source>
</reference>
<keyword evidence="4" id="KW-0472">Membrane</keyword>
<evidence type="ECO:0000256" key="1">
    <source>
        <dbReference type="ARBA" id="ARBA00022737"/>
    </source>
</evidence>
<dbReference type="PANTHER" id="PTHR45641">
    <property type="entry name" value="TETRATRICOPEPTIDE REPEAT PROTEIN (AFU_ORTHOLOGUE AFUA_6G03870)"/>
    <property type="match status" value="1"/>
</dbReference>
<dbReference type="PROSITE" id="PS50005">
    <property type="entry name" value="TPR"/>
    <property type="match status" value="6"/>
</dbReference>
<accession>A0A504JFQ7</accession>
<feature type="domain" description="CHAT" evidence="5">
    <location>
        <begin position="805"/>
        <end position="1100"/>
    </location>
</feature>
<dbReference type="RefSeq" id="WP_140591861.1">
    <property type="nucleotide sequence ID" value="NZ_VFWZ01000002.1"/>
</dbReference>
<dbReference type="OrthoDB" id="9771112at2"/>
<evidence type="ECO:0000256" key="4">
    <source>
        <dbReference type="SAM" id="Phobius"/>
    </source>
</evidence>
<dbReference type="EMBL" id="VFWZ01000002">
    <property type="protein sequence ID" value="TPN87275.1"/>
    <property type="molecule type" value="Genomic_DNA"/>
</dbReference>
<proteinExistence type="predicted"/>
<dbReference type="InterPro" id="IPR024983">
    <property type="entry name" value="CHAT_dom"/>
</dbReference>
<keyword evidence="4" id="KW-0812">Transmembrane</keyword>
<feature type="repeat" description="TPR" evidence="3">
    <location>
        <begin position="166"/>
        <end position="199"/>
    </location>
</feature>
<feature type="repeat" description="TPR" evidence="3">
    <location>
        <begin position="287"/>
        <end position="320"/>
    </location>
</feature>
<keyword evidence="7" id="KW-1185">Reference proteome</keyword>
<keyword evidence="1" id="KW-0677">Repeat</keyword>
<protein>
    <submittedName>
        <fullName evidence="6">Tetratricopeptide repeat protein</fullName>
    </submittedName>
</protein>
<name>A0A504JFQ7_9FLAO</name>
<dbReference type="SUPFAM" id="SSF48452">
    <property type="entry name" value="TPR-like"/>
    <property type="match status" value="2"/>
</dbReference>
<sequence>MYVNFTIITQQKRQVIFFIWFILFIFSVLSKGYGQVTHDTLIAYRNYRIADSLSSQGYYEQSLVHFNKAIPIYATAKAWERVTRCYNKISDSQLENGNRQESLYSAQKALEICQKKLSKNHREAAFAYENMGIINSQKPNKFKVSLQYLERALKIREFTEDTIGISDSYHALGNLYFFQREYDIALEYYQKSLDIRKRKLGIDHKRTAASYLGIGLAYYRKQDYDKSLKFLSKSISVRSSLTNRIKANEAQAKIYRRRGDSDKVISFLEKNFKVLQSLRTPKNYLLFKNLNLTGICYKDKGEYDEALKYYSKAININNKIIKEEGRNYGSSVYNNIGVVYKYKGEYDKALFYFRKALKENTKIRRYEHPSSVALYHNNLANTFRLRKEYNIALKYYFKALRIREKTLAPNHSDLADSYNDIGELYIATQQYDSATFYYNKALKIRKHVYEENNMYVADSYTSIAKLFFDQQEYSQSLIYHQKARAIRLELLGTHHPKVALSYRHIAKVYTIQQDYNQALGYYQKALFANQVKNIRNNAAKSFDPNQYMDHRVLLQTLADQAQAYTNRYVQSCAKDDLDLTVISYQKADLLIQTIRETYTNYQDKVAFAQQVKEVYQGAIQTQLQLFEIDQDEQHLFQAFAYAEKSKANTLKEILNASNAKQFVGLPKTITILEKELKTNTSFYLSRISQERAKEKSDTTKIVGYENTLFRIKRRQDSLQKVLRSNYPEYYKLRYDNTIISVKDIQEKIDEDTTVLEFFTSESITYAFVITKHKFSIKELPVTSLTNKVERFKEVLVTQDFQEYKKLGHTLYNELMLPVSDTFEGRNLIIIPDGALWHCNFDLLLMQQDDSNNPAEVSYVLKKYAISYSNAATVLFADKVEQSTALKREECLAFSYSDTTQLYENESVTLAALRNSTIDLPGTRREIKAISNIIDGQYYYGTQAGEDNFKKLSDQYNILHLALHGDIDSEHPENSRLYFSKNKDTVQDNILYSHELFSMSIPADLTVLSACNTGSGKIANGEGIMSLGSAFQYAGTKSVLLTNWAVSDRTTPEIMQYFYENLKKGMRKSQALQQAKLSYLETADINRIAPFYWGGFYLIGDVSPIPFEKNISTWIFGVLILGILFLLLVWYQKRKKQQYSS</sequence>